<dbReference type="Pfam" id="PF04149">
    <property type="entry name" value="DUF397"/>
    <property type="match status" value="3"/>
</dbReference>
<protein>
    <submittedName>
        <fullName evidence="2">DUF397 domain-containing protein</fullName>
    </submittedName>
</protein>
<dbReference type="AlphaFoldDB" id="A0A1W7CY10"/>
<name>A0A1W7CY10_9ACTN</name>
<evidence type="ECO:0000259" key="1">
    <source>
        <dbReference type="Pfam" id="PF04149"/>
    </source>
</evidence>
<sequence length="98" mass="10417">MNSELAWFKSTYSGGSGGECVEVAVEWHKSSYSSGEGGECVEVGWHRSSHSTGDGGECVEVAACPHAVHVRDSKDITRPSFTASTAAWSAFVDFTTAR</sequence>
<feature type="domain" description="DUF397" evidence="1">
    <location>
        <begin position="5"/>
        <end position="24"/>
    </location>
</feature>
<feature type="domain" description="DUF397" evidence="1">
    <location>
        <begin position="44"/>
        <end position="93"/>
    </location>
</feature>
<evidence type="ECO:0000313" key="2">
    <source>
        <dbReference type="EMBL" id="ARQ69694.1"/>
    </source>
</evidence>
<proteinExistence type="predicted"/>
<feature type="domain" description="DUF397" evidence="1">
    <location>
        <begin position="26"/>
        <end position="43"/>
    </location>
</feature>
<evidence type="ECO:0000313" key="3">
    <source>
        <dbReference type="Proteomes" id="UP000194218"/>
    </source>
</evidence>
<accession>A0A1W7CY10</accession>
<dbReference type="OrthoDB" id="4562195at2"/>
<dbReference type="Proteomes" id="UP000194218">
    <property type="component" value="Chromosome"/>
</dbReference>
<gene>
    <name evidence="2" type="ORF">CAG99_13200</name>
</gene>
<organism evidence="2 3">
    <name type="scientific">Streptomyces marincola</name>
    <dbReference type="NCBI Taxonomy" id="2878388"/>
    <lineage>
        <taxon>Bacteria</taxon>
        <taxon>Bacillati</taxon>
        <taxon>Actinomycetota</taxon>
        <taxon>Actinomycetes</taxon>
        <taxon>Kitasatosporales</taxon>
        <taxon>Streptomycetaceae</taxon>
        <taxon>Streptomyces</taxon>
    </lineage>
</organism>
<dbReference type="RefSeq" id="WP_086159555.1">
    <property type="nucleotide sequence ID" value="NZ_CP021121.1"/>
</dbReference>
<reference evidence="2 3" key="1">
    <citation type="submission" date="2017-05" db="EMBL/GenBank/DDBJ databases">
        <title>Complete genome sequence of Streptomyces sp. SCSIO 03032 revealed the diverse biosynthetic pathways for its bioactive secondary metabolites.</title>
        <authorList>
            <person name="Ma L."/>
            <person name="Zhu Y."/>
            <person name="Zhang W."/>
            <person name="Zhang G."/>
            <person name="Tian X."/>
            <person name="Zhang S."/>
            <person name="Zhang C."/>
        </authorList>
    </citation>
    <scope>NUCLEOTIDE SEQUENCE [LARGE SCALE GENOMIC DNA]</scope>
    <source>
        <strain evidence="2 3">SCSIO 03032</strain>
    </source>
</reference>
<dbReference type="KEGG" id="smao:CAG99_13200"/>
<dbReference type="InterPro" id="IPR007278">
    <property type="entry name" value="DUF397"/>
</dbReference>
<dbReference type="EMBL" id="CP021121">
    <property type="protein sequence ID" value="ARQ69694.1"/>
    <property type="molecule type" value="Genomic_DNA"/>
</dbReference>
<keyword evidence="3" id="KW-1185">Reference proteome</keyword>